<reference evidence="2 3" key="1">
    <citation type="submission" date="2021-08" db="EMBL/GenBank/DDBJ databases">
        <title>Draft Genome Sequence of Phanerochaete sordida strain YK-624.</title>
        <authorList>
            <person name="Mori T."/>
            <person name="Dohra H."/>
            <person name="Suzuki T."/>
            <person name="Kawagishi H."/>
            <person name="Hirai H."/>
        </authorList>
    </citation>
    <scope>NUCLEOTIDE SEQUENCE [LARGE SCALE GENOMIC DNA]</scope>
    <source>
        <strain evidence="2 3">YK-624</strain>
    </source>
</reference>
<feature type="compositionally biased region" description="Polar residues" evidence="1">
    <location>
        <begin position="536"/>
        <end position="555"/>
    </location>
</feature>
<dbReference type="AlphaFoldDB" id="A0A9P3LB33"/>
<feature type="compositionally biased region" description="Basic residues" evidence="1">
    <location>
        <begin position="443"/>
        <end position="457"/>
    </location>
</feature>
<comment type="caution">
    <text evidence="2">The sequence shown here is derived from an EMBL/GenBank/DDBJ whole genome shotgun (WGS) entry which is preliminary data.</text>
</comment>
<accession>A0A9P3LB33</accession>
<keyword evidence="3" id="KW-1185">Reference proteome</keyword>
<feature type="compositionally biased region" description="Low complexity" evidence="1">
    <location>
        <begin position="475"/>
        <end position="522"/>
    </location>
</feature>
<feature type="region of interest" description="Disordered" evidence="1">
    <location>
        <begin position="147"/>
        <end position="555"/>
    </location>
</feature>
<proteinExistence type="predicted"/>
<protein>
    <submittedName>
        <fullName evidence="2">Uncharacterized protein</fullName>
    </submittedName>
</protein>
<evidence type="ECO:0000313" key="2">
    <source>
        <dbReference type="EMBL" id="GJE88149.1"/>
    </source>
</evidence>
<feature type="compositionally biased region" description="Pro residues" evidence="1">
    <location>
        <begin position="376"/>
        <end position="405"/>
    </location>
</feature>
<dbReference type="EMBL" id="BPQB01000008">
    <property type="protein sequence ID" value="GJE88149.1"/>
    <property type="molecule type" value="Genomic_DNA"/>
</dbReference>
<dbReference type="OrthoDB" id="3218262at2759"/>
<evidence type="ECO:0000256" key="1">
    <source>
        <dbReference type="SAM" id="MobiDB-lite"/>
    </source>
</evidence>
<evidence type="ECO:0000313" key="3">
    <source>
        <dbReference type="Proteomes" id="UP000703269"/>
    </source>
</evidence>
<feature type="compositionally biased region" description="Polar residues" evidence="1">
    <location>
        <begin position="1"/>
        <end position="25"/>
    </location>
</feature>
<name>A0A9P3LB33_9APHY</name>
<organism evidence="2 3">
    <name type="scientific">Phanerochaete sordida</name>
    <dbReference type="NCBI Taxonomy" id="48140"/>
    <lineage>
        <taxon>Eukaryota</taxon>
        <taxon>Fungi</taxon>
        <taxon>Dikarya</taxon>
        <taxon>Basidiomycota</taxon>
        <taxon>Agaricomycotina</taxon>
        <taxon>Agaricomycetes</taxon>
        <taxon>Polyporales</taxon>
        <taxon>Phanerochaetaceae</taxon>
        <taxon>Phanerochaete</taxon>
    </lineage>
</organism>
<feature type="compositionally biased region" description="Polar residues" evidence="1">
    <location>
        <begin position="194"/>
        <end position="210"/>
    </location>
</feature>
<sequence length="591" mass="62316">MVQSTFVEGSSQLQPGDYSDMTSTPIQPPPYANLLADLEAQRIALADLDEELYPPSRPASPNFDARTNALKAKIQEAIQYAGYNPRSAKWKRVADLVKTAATSRQYVGAAPGVRVGEMVDVDVGNYKFVLPETEEEWEQCEERWAKRFEKPPAPEGRTSKFFPAGAEGQRPSARTDVRDKVQAWQAKVVPAPPSTSLNGSDADTPSTSSAKGKGKDTERQHQSPLSFPVVKRHTAAPSGKDSPPADKNDSTPATSVQQPDKGVPDRSGPSPKGIADLSEMEYIPPSFPQQLETSTPLPNAAKKAKPPPILRQFPSSPSSSPQLPNSLDLAVPPPASSSSPPQAPPETAKRARPITPPSEASQRSPLAKRTKITTPPADPAPAPLAPERPTTPPPPASPPHTPPRPASSSKGLGNAKGLPVPRTPERGTPGQLPTLTDLLASSRRSRPRPRPPSRKLQSRTTTPAPGGADADDDALPTLAGAPRTPSPAPTAASRARTLFSSPASGSSGSPQSVPSRARSPVSPLFPHSGAFAPPFASTQAGGAPPASQSQVGYNSQFDVEGQVGMVSDLLERDVDFTGWIHDLPEGVDADA</sequence>
<feature type="compositionally biased region" description="Polar residues" evidence="1">
    <location>
        <begin position="288"/>
        <end position="297"/>
    </location>
</feature>
<dbReference type="Proteomes" id="UP000703269">
    <property type="component" value="Unassembled WGS sequence"/>
</dbReference>
<feature type="region of interest" description="Disordered" evidence="1">
    <location>
        <begin position="1"/>
        <end position="31"/>
    </location>
</feature>
<gene>
    <name evidence="2" type="ORF">PsYK624_042320</name>
</gene>